<reference evidence="3 4" key="1">
    <citation type="submission" date="2019-08" db="EMBL/GenBank/DDBJ databases">
        <title>Complete genome sequence of Candidatus Uab amorphum.</title>
        <authorList>
            <person name="Shiratori T."/>
            <person name="Suzuki S."/>
            <person name="Kakizawa Y."/>
            <person name="Ishida K."/>
        </authorList>
    </citation>
    <scope>NUCLEOTIDE SEQUENCE [LARGE SCALE GENOMIC DNA]</scope>
    <source>
        <strain evidence="3 4">SRT547</strain>
    </source>
</reference>
<dbReference type="OrthoDB" id="276591at2"/>
<protein>
    <recommendedName>
        <fullName evidence="5">Lipoprotein</fullName>
    </recommendedName>
</protein>
<feature type="compositionally biased region" description="Basic and acidic residues" evidence="1">
    <location>
        <begin position="34"/>
        <end position="46"/>
    </location>
</feature>
<sequence length="156" mass="17313">MSTRQYIVICFSIIALSFMGCDSSTNNGNSNTEEQGHGHSHGHEHGPNGGELLEVGEHLAHIEFIHDEKVGKITLYILGKDAKTAEAIEGTPMLNLRYKETKKQLKTVAMNTAENKSSHFEVTDEILKEEVAGRIAITIKGVKYNIKIEHDHGHDH</sequence>
<accession>A0A5S9IS31</accession>
<dbReference type="PROSITE" id="PS51257">
    <property type="entry name" value="PROKAR_LIPOPROTEIN"/>
    <property type="match status" value="1"/>
</dbReference>
<evidence type="ECO:0008006" key="5">
    <source>
        <dbReference type="Google" id="ProtNLM"/>
    </source>
</evidence>
<evidence type="ECO:0000256" key="1">
    <source>
        <dbReference type="SAM" id="MobiDB-lite"/>
    </source>
</evidence>
<gene>
    <name evidence="3" type="ORF">UABAM_05482</name>
</gene>
<feature type="chain" id="PRO_5025067805" description="Lipoprotein" evidence="2">
    <location>
        <begin position="21"/>
        <end position="156"/>
    </location>
</feature>
<keyword evidence="2" id="KW-0732">Signal</keyword>
<feature type="signal peptide" evidence="2">
    <location>
        <begin position="1"/>
        <end position="20"/>
    </location>
</feature>
<organism evidence="3 4">
    <name type="scientific">Uabimicrobium amorphum</name>
    <dbReference type="NCBI Taxonomy" id="2596890"/>
    <lineage>
        <taxon>Bacteria</taxon>
        <taxon>Pseudomonadati</taxon>
        <taxon>Planctomycetota</taxon>
        <taxon>Candidatus Uabimicrobiia</taxon>
        <taxon>Candidatus Uabimicrobiales</taxon>
        <taxon>Candidatus Uabimicrobiaceae</taxon>
        <taxon>Candidatus Uabimicrobium</taxon>
    </lineage>
</organism>
<evidence type="ECO:0000313" key="4">
    <source>
        <dbReference type="Proteomes" id="UP000326354"/>
    </source>
</evidence>
<feature type="region of interest" description="Disordered" evidence="1">
    <location>
        <begin position="27"/>
        <end position="51"/>
    </location>
</feature>
<name>A0A5S9IS31_UABAM</name>
<evidence type="ECO:0000256" key="2">
    <source>
        <dbReference type="SAM" id="SignalP"/>
    </source>
</evidence>
<dbReference type="AlphaFoldDB" id="A0A5S9IS31"/>
<dbReference type="Proteomes" id="UP000326354">
    <property type="component" value="Chromosome"/>
</dbReference>
<keyword evidence="4" id="KW-1185">Reference proteome</keyword>
<dbReference type="EMBL" id="AP019860">
    <property type="protein sequence ID" value="BBM87079.1"/>
    <property type="molecule type" value="Genomic_DNA"/>
</dbReference>
<dbReference type="KEGG" id="uam:UABAM_05482"/>
<dbReference type="RefSeq" id="WP_151971110.1">
    <property type="nucleotide sequence ID" value="NZ_AP019860.1"/>
</dbReference>
<proteinExistence type="predicted"/>
<evidence type="ECO:0000313" key="3">
    <source>
        <dbReference type="EMBL" id="BBM87079.1"/>
    </source>
</evidence>